<evidence type="ECO:0000313" key="8">
    <source>
        <dbReference type="Proteomes" id="UP000887320"/>
    </source>
</evidence>
<keyword evidence="7" id="KW-0032">Aminotransferase</keyword>
<proteinExistence type="inferred from homology"/>
<evidence type="ECO:0000256" key="4">
    <source>
        <dbReference type="ARBA" id="ARBA00023125"/>
    </source>
</evidence>
<protein>
    <submittedName>
        <fullName evidence="7">PLP-dependent aminotransferase family protein</fullName>
    </submittedName>
</protein>
<dbReference type="Gene3D" id="3.40.640.10">
    <property type="entry name" value="Type I PLP-dependent aspartate aminotransferase-like (Major domain)"/>
    <property type="match status" value="1"/>
</dbReference>
<evidence type="ECO:0000256" key="2">
    <source>
        <dbReference type="ARBA" id="ARBA00022898"/>
    </source>
</evidence>
<dbReference type="Proteomes" id="UP000887320">
    <property type="component" value="Unassembled WGS sequence"/>
</dbReference>
<evidence type="ECO:0000256" key="1">
    <source>
        <dbReference type="ARBA" id="ARBA00005384"/>
    </source>
</evidence>
<reference evidence="7" key="1">
    <citation type="submission" date="2021-07" db="EMBL/GenBank/DDBJ databases">
        <authorList>
            <person name="Fernandez M."/>
            <person name="Pereira P."/>
            <person name="Torres Tejerizo G.A."/>
            <person name="Gonzalez P."/>
            <person name="Agostini E."/>
        </authorList>
    </citation>
    <scope>NUCLEOTIDE SEQUENCE</scope>
    <source>
        <strain evidence="7">SFC 500-1A</strain>
    </source>
</reference>
<dbReference type="InterPro" id="IPR015421">
    <property type="entry name" value="PyrdxlP-dep_Trfase_major"/>
</dbReference>
<keyword evidence="7" id="KW-0808">Transferase</keyword>
<accession>A0A8X8GD23</accession>
<dbReference type="GO" id="GO:0003700">
    <property type="term" value="F:DNA-binding transcription factor activity"/>
    <property type="evidence" value="ECO:0007669"/>
    <property type="project" value="InterPro"/>
</dbReference>
<dbReference type="CDD" id="cd00609">
    <property type="entry name" value="AAT_like"/>
    <property type="match status" value="1"/>
</dbReference>
<gene>
    <name evidence="7" type="ORF">KW868_08205</name>
</gene>
<dbReference type="PANTHER" id="PTHR46577">
    <property type="entry name" value="HTH-TYPE TRANSCRIPTIONAL REGULATORY PROTEIN GABR"/>
    <property type="match status" value="1"/>
</dbReference>
<evidence type="ECO:0000313" key="7">
    <source>
        <dbReference type="EMBL" id="MCF0264443.1"/>
    </source>
</evidence>
<evidence type="ECO:0000256" key="5">
    <source>
        <dbReference type="ARBA" id="ARBA00023163"/>
    </source>
</evidence>
<keyword evidence="2" id="KW-0663">Pyridoxal phosphate</keyword>
<comment type="similarity">
    <text evidence="1">In the C-terminal section; belongs to the class-I pyridoxal-phosphate-dependent aminotransferase family.</text>
</comment>
<dbReference type="EMBL" id="JAHWXT010000002">
    <property type="protein sequence ID" value="MCF0264443.1"/>
    <property type="molecule type" value="Genomic_DNA"/>
</dbReference>
<dbReference type="AlphaFoldDB" id="A0A8X8GD23"/>
<dbReference type="InterPro" id="IPR051446">
    <property type="entry name" value="HTH_trans_reg/aminotransferase"/>
</dbReference>
<dbReference type="SUPFAM" id="SSF53383">
    <property type="entry name" value="PLP-dependent transferases"/>
    <property type="match status" value="1"/>
</dbReference>
<keyword evidence="3" id="KW-0805">Transcription regulation</keyword>
<dbReference type="InterPro" id="IPR036388">
    <property type="entry name" value="WH-like_DNA-bd_sf"/>
</dbReference>
<dbReference type="Gene3D" id="1.10.10.10">
    <property type="entry name" value="Winged helix-like DNA-binding domain superfamily/Winged helix DNA-binding domain"/>
    <property type="match status" value="1"/>
</dbReference>
<dbReference type="SUPFAM" id="SSF46785">
    <property type="entry name" value="Winged helix' DNA-binding domain"/>
    <property type="match status" value="1"/>
</dbReference>
<dbReference type="PANTHER" id="PTHR46577:SF1">
    <property type="entry name" value="HTH-TYPE TRANSCRIPTIONAL REGULATORY PROTEIN GABR"/>
    <property type="match status" value="1"/>
</dbReference>
<dbReference type="PROSITE" id="PS50949">
    <property type="entry name" value="HTH_GNTR"/>
    <property type="match status" value="1"/>
</dbReference>
<comment type="caution">
    <text evidence="7">The sequence shown here is derived from an EMBL/GenBank/DDBJ whole genome shotgun (WGS) entry which is preliminary data.</text>
</comment>
<name>A0A8X8GD23_ACIGI</name>
<keyword evidence="5" id="KW-0804">Transcription</keyword>
<evidence type="ECO:0000259" key="6">
    <source>
        <dbReference type="PROSITE" id="PS50949"/>
    </source>
</evidence>
<organism evidence="7 8">
    <name type="scientific">Acinetobacter guillouiae</name>
    <name type="common">Acinetobacter genomosp. 11</name>
    <dbReference type="NCBI Taxonomy" id="106649"/>
    <lineage>
        <taxon>Bacteria</taxon>
        <taxon>Pseudomonadati</taxon>
        <taxon>Pseudomonadota</taxon>
        <taxon>Gammaproteobacteria</taxon>
        <taxon>Moraxellales</taxon>
        <taxon>Moraxellaceae</taxon>
        <taxon>Acinetobacter</taxon>
    </lineage>
</organism>
<dbReference type="GO" id="GO:0003677">
    <property type="term" value="F:DNA binding"/>
    <property type="evidence" value="ECO:0007669"/>
    <property type="project" value="UniProtKB-KW"/>
</dbReference>
<keyword evidence="4" id="KW-0238">DNA-binding</keyword>
<dbReference type="SMART" id="SM00345">
    <property type="entry name" value="HTH_GNTR"/>
    <property type="match status" value="1"/>
</dbReference>
<evidence type="ECO:0000256" key="3">
    <source>
        <dbReference type="ARBA" id="ARBA00023015"/>
    </source>
</evidence>
<feature type="domain" description="HTH gntR-type" evidence="6">
    <location>
        <begin position="22"/>
        <end position="90"/>
    </location>
</feature>
<dbReference type="CDD" id="cd07377">
    <property type="entry name" value="WHTH_GntR"/>
    <property type="match status" value="1"/>
</dbReference>
<dbReference type="InterPro" id="IPR000524">
    <property type="entry name" value="Tscrpt_reg_HTH_GntR"/>
</dbReference>
<dbReference type="PRINTS" id="PR00035">
    <property type="entry name" value="HTHGNTR"/>
</dbReference>
<dbReference type="Pfam" id="PF00155">
    <property type="entry name" value="Aminotran_1_2"/>
    <property type="match status" value="1"/>
</dbReference>
<dbReference type="InterPro" id="IPR036390">
    <property type="entry name" value="WH_DNA-bd_sf"/>
</dbReference>
<dbReference type="GO" id="GO:0008483">
    <property type="term" value="F:transaminase activity"/>
    <property type="evidence" value="ECO:0007669"/>
    <property type="project" value="UniProtKB-KW"/>
</dbReference>
<dbReference type="GO" id="GO:0030170">
    <property type="term" value="F:pyridoxal phosphate binding"/>
    <property type="evidence" value="ECO:0007669"/>
    <property type="project" value="InterPro"/>
</dbReference>
<dbReference type="Pfam" id="PF00392">
    <property type="entry name" value="GntR"/>
    <property type="match status" value="1"/>
</dbReference>
<dbReference type="InterPro" id="IPR004839">
    <property type="entry name" value="Aminotransferase_I/II_large"/>
</dbReference>
<dbReference type="InterPro" id="IPR015424">
    <property type="entry name" value="PyrdxlP-dep_Trfase"/>
</dbReference>
<sequence length="481" mass="55525">MGQRVMRQPWKIRLHLEDREEKTLFLKLANQIIQEILSGRITQATRLPGSRTLADELGINRKTVQSVYEDLEAQGWLVSKARQGTFVSENLPDLKAQSSPTLDQPNSTPVLPTQVLIKNDGVPDNRLIPYELFSRAYRHALIQVTRHQTMGYGDPQGSLELRQALLKMLSMERFIQTSMENICVVRGSQMGIFLAARVLAQHQSQRHIIVVEQWAYPPAVETFLSNHYQIIRVRLDKHGLDTNHLTEILSSHAVAAVYTTPHHQYPTTVTMSMDRRLKLLELSKAFDFYIIEDDYDHEFHYDSRPIPPLISLPAADKVIHIGSLSKVFAPSLRIGYVVTNVQIIQAMKQDILLIDKQGNAITELAMAELMQQGEIKRHIRKMRKIYQQRRDFAVRAFQQTFEEWVEIAPPAGGMALWVKFKLPFQQQFLTVLKQLHIDSEYDFGSEWHHSDHSFYIRFGFAALTELEIRQTVEKLYQVFVS</sequence>